<dbReference type="SUPFAM" id="SSF54427">
    <property type="entry name" value="NTF2-like"/>
    <property type="match status" value="1"/>
</dbReference>
<sequence>MELLIEYETALHCTEIRRNRAIVEKLLSSDFHEVGKSGRSFDFKSIITMMPSEDNSRWKIHSQVYQCIVLSESVRLLIYRAAHCNQQGNYSNFCKRSSIWGLNKDQWQMKYHQATPCEASEIGENISAKQPVICL</sequence>
<reference evidence="2 3" key="1">
    <citation type="submission" date="2024-08" db="EMBL/GenBank/DDBJ databases">
        <authorList>
            <person name="Ishaq N."/>
        </authorList>
    </citation>
    <scope>NUCLEOTIDE SEQUENCE [LARGE SCALE GENOMIC DNA]</scope>
    <source>
        <strain evidence="2 3">DSM 18651</strain>
    </source>
</reference>
<gene>
    <name evidence="2" type="ORF">ACCI49_06600</name>
</gene>
<evidence type="ECO:0000313" key="2">
    <source>
        <dbReference type="EMBL" id="MFA0810584.1"/>
    </source>
</evidence>
<dbReference type="Proteomes" id="UP001569428">
    <property type="component" value="Unassembled WGS sequence"/>
</dbReference>
<feature type="domain" description="DUF4440" evidence="1">
    <location>
        <begin position="8"/>
        <end position="109"/>
    </location>
</feature>
<evidence type="ECO:0000313" key="3">
    <source>
        <dbReference type="Proteomes" id="UP001569428"/>
    </source>
</evidence>
<protein>
    <submittedName>
        <fullName evidence="2">DUF4440 domain-containing protein</fullName>
    </submittedName>
</protein>
<dbReference type="InterPro" id="IPR032710">
    <property type="entry name" value="NTF2-like_dom_sf"/>
</dbReference>
<organism evidence="2 3">
    <name type="scientific">Microbulbifer epialgicus</name>
    <dbReference type="NCBI Taxonomy" id="393907"/>
    <lineage>
        <taxon>Bacteria</taxon>
        <taxon>Pseudomonadati</taxon>
        <taxon>Pseudomonadota</taxon>
        <taxon>Gammaproteobacteria</taxon>
        <taxon>Cellvibrionales</taxon>
        <taxon>Microbulbiferaceae</taxon>
        <taxon>Microbulbifer</taxon>
    </lineage>
</organism>
<dbReference type="EMBL" id="JBGMEK010000010">
    <property type="protein sequence ID" value="MFA0810584.1"/>
    <property type="molecule type" value="Genomic_DNA"/>
</dbReference>
<evidence type="ECO:0000259" key="1">
    <source>
        <dbReference type="Pfam" id="PF14534"/>
    </source>
</evidence>
<proteinExistence type="predicted"/>
<dbReference type="InterPro" id="IPR027843">
    <property type="entry name" value="DUF4440"/>
</dbReference>
<accession>A0ABV4NX47</accession>
<name>A0ABV4NX47_9GAMM</name>
<keyword evidence="3" id="KW-1185">Reference proteome</keyword>
<dbReference type="RefSeq" id="WP_371838157.1">
    <property type="nucleotide sequence ID" value="NZ_JBGMEK010000010.1"/>
</dbReference>
<comment type="caution">
    <text evidence="2">The sequence shown here is derived from an EMBL/GenBank/DDBJ whole genome shotgun (WGS) entry which is preliminary data.</text>
</comment>
<dbReference type="Pfam" id="PF14534">
    <property type="entry name" value="DUF4440"/>
    <property type="match status" value="1"/>
</dbReference>